<dbReference type="EMBL" id="QXIS01000032">
    <property type="protein sequence ID" value="RIE05858.1"/>
    <property type="molecule type" value="Genomic_DNA"/>
</dbReference>
<evidence type="ECO:0000256" key="8">
    <source>
        <dbReference type="ARBA" id="ARBA00023027"/>
    </source>
</evidence>
<dbReference type="GO" id="GO:0004148">
    <property type="term" value="F:dihydrolipoyl dehydrogenase (NADH) activity"/>
    <property type="evidence" value="ECO:0007669"/>
    <property type="project" value="UniProtKB-EC"/>
</dbReference>
<evidence type="ECO:0000313" key="16">
    <source>
        <dbReference type="EMBL" id="RIE05858.1"/>
    </source>
</evidence>
<dbReference type="OrthoDB" id="9800167at2"/>
<dbReference type="FunFam" id="3.30.390.30:FF:000001">
    <property type="entry name" value="Dihydrolipoyl dehydrogenase"/>
    <property type="match status" value="1"/>
</dbReference>
<reference evidence="16 17" key="1">
    <citation type="submission" date="2018-09" db="EMBL/GenBank/DDBJ databases">
        <title>Discovery and Ecogenomic Context for Candidatus Cryosericales, a Global Caldiserica Order Active in Thawing Permafrost.</title>
        <authorList>
            <person name="Martinez M.A."/>
            <person name="Woodcroft B.J."/>
            <person name="Ignacio Espinoza J.C."/>
            <person name="Zayed A."/>
            <person name="Singleton C.M."/>
            <person name="Boyd J."/>
            <person name="Li Y.-F."/>
            <person name="Purvine S."/>
            <person name="Maughan H."/>
            <person name="Hodgkins S.B."/>
            <person name="Anderson D."/>
            <person name="Sederholm M."/>
            <person name="Temperton B."/>
            <person name="Saleska S.R."/>
            <person name="Tyson G.W."/>
            <person name="Rich V.I."/>
        </authorList>
    </citation>
    <scope>NUCLEOTIDE SEQUENCE [LARGE SCALE GENOMIC DNA]</scope>
    <source>
        <strain evidence="16 17">SMC7</strain>
    </source>
</reference>
<dbReference type="InterPro" id="IPR001100">
    <property type="entry name" value="Pyr_nuc-diS_OxRdtase"/>
</dbReference>
<feature type="domain" description="Pyridine nucleotide-disulphide oxidoreductase dimerisation" evidence="14">
    <location>
        <begin position="335"/>
        <end position="443"/>
    </location>
</feature>
<keyword evidence="5 13" id="KW-0285">Flavoprotein</keyword>
<dbReference type="NCBIfam" id="TIGR01350">
    <property type="entry name" value="lipoamide_DH"/>
    <property type="match status" value="1"/>
</dbReference>
<evidence type="ECO:0000256" key="1">
    <source>
        <dbReference type="ARBA" id="ARBA00004496"/>
    </source>
</evidence>
<proteinExistence type="inferred from homology"/>
<keyword evidence="7 13" id="KW-0560">Oxidoreductase</keyword>
<keyword evidence="8 11" id="KW-0520">NAD</keyword>
<protein>
    <recommendedName>
        <fullName evidence="4 13">Dihydrolipoyl dehydrogenase</fullName>
        <ecNumber evidence="3 13">1.8.1.4</ecNumber>
    </recommendedName>
</protein>
<feature type="binding site" evidence="11">
    <location>
        <position position="48"/>
    </location>
    <ligand>
        <name>FAD</name>
        <dbReference type="ChEBI" id="CHEBI:57692"/>
    </ligand>
</feature>
<dbReference type="GO" id="GO:0050660">
    <property type="term" value="F:flavin adenine dinucleotide binding"/>
    <property type="evidence" value="ECO:0007669"/>
    <property type="project" value="InterPro"/>
</dbReference>
<evidence type="ECO:0000256" key="4">
    <source>
        <dbReference type="ARBA" id="ARBA00016961"/>
    </source>
</evidence>
<evidence type="ECO:0000256" key="12">
    <source>
        <dbReference type="PIRSR" id="PIRSR000350-4"/>
    </source>
</evidence>
<keyword evidence="13" id="KW-0676">Redox-active center</keyword>
<dbReference type="Pfam" id="PF02852">
    <property type="entry name" value="Pyr_redox_dim"/>
    <property type="match status" value="1"/>
</dbReference>
<dbReference type="Proteomes" id="UP000266328">
    <property type="component" value="Unassembled WGS sequence"/>
</dbReference>
<comment type="similarity">
    <text evidence="2 13">Belongs to the class-I pyridine nucleotide-disulfide oxidoreductase family.</text>
</comment>
<dbReference type="InterPro" id="IPR016156">
    <property type="entry name" value="FAD/NAD-linked_Rdtase_dimer_sf"/>
</dbReference>
<feature type="binding site" evidence="11">
    <location>
        <begin position="172"/>
        <end position="179"/>
    </location>
    <ligand>
        <name>NAD(+)</name>
        <dbReference type="ChEBI" id="CHEBI:57540"/>
    </ligand>
</feature>
<evidence type="ECO:0000256" key="3">
    <source>
        <dbReference type="ARBA" id="ARBA00012608"/>
    </source>
</evidence>
<dbReference type="PANTHER" id="PTHR22912">
    <property type="entry name" value="DISULFIDE OXIDOREDUCTASE"/>
    <property type="match status" value="1"/>
</dbReference>
<evidence type="ECO:0000256" key="10">
    <source>
        <dbReference type="PIRSR" id="PIRSR000350-2"/>
    </source>
</evidence>
<dbReference type="GO" id="GO:0005737">
    <property type="term" value="C:cytoplasm"/>
    <property type="evidence" value="ECO:0007669"/>
    <property type="project" value="UniProtKB-SubCell"/>
</dbReference>
<dbReference type="SUPFAM" id="SSF51905">
    <property type="entry name" value="FAD/NAD(P)-binding domain"/>
    <property type="match status" value="1"/>
</dbReference>
<evidence type="ECO:0000256" key="6">
    <source>
        <dbReference type="ARBA" id="ARBA00022827"/>
    </source>
</evidence>
<evidence type="ECO:0000256" key="11">
    <source>
        <dbReference type="PIRSR" id="PIRSR000350-3"/>
    </source>
</evidence>
<dbReference type="InterPro" id="IPR036188">
    <property type="entry name" value="FAD/NAD-bd_sf"/>
</dbReference>
<keyword evidence="17" id="KW-1185">Reference proteome</keyword>
<dbReference type="PIRSF" id="PIRSF000350">
    <property type="entry name" value="Mercury_reductase_MerA"/>
    <property type="match status" value="1"/>
</dbReference>
<evidence type="ECO:0000256" key="2">
    <source>
        <dbReference type="ARBA" id="ARBA00007532"/>
    </source>
</evidence>
<dbReference type="InterPro" id="IPR006258">
    <property type="entry name" value="Lipoamide_DH"/>
</dbReference>
<dbReference type="Gene3D" id="3.30.390.30">
    <property type="match status" value="1"/>
</dbReference>
<dbReference type="PRINTS" id="PR00411">
    <property type="entry name" value="PNDRDTASEI"/>
</dbReference>
<dbReference type="InterPro" id="IPR023753">
    <property type="entry name" value="FAD/NAD-binding_dom"/>
</dbReference>
<comment type="cofactor">
    <cofactor evidence="11 13">
        <name>FAD</name>
        <dbReference type="ChEBI" id="CHEBI:57692"/>
    </cofactor>
    <text evidence="11 13">Binds 1 FAD per subunit.</text>
</comment>
<evidence type="ECO:0000256" key="5">
    <source>
        <dbReference type="ARBA" id="ARBA00022630"/>
    </source>
</evidence>
<dbReference type="InterPro" id="IPR050151">
    <property type="entry name" value="Class-I_Pyr_Nuc-Dis_Oxidored"/>
</dbReference>
<name>A0A398CZA3_9BACT</name>
<dbReference type="Pfam" id="PF07992">
    <property type="entry name" value="Pyr_redox_2"/>
    <property type="match status" value="1"/>
</dbReference>
<evidence type="ECO:0000313" key="17">
    <source>
        <dbReference type="Proteomes" id="UP000266328"/>
    </source>
</evidence>
<dbReference type="RefSeq" id="WP_119089352.1">
    <property type="nucleotide sequence ID" value="NZ_QXIS01000032.1"/>
</dbReference>
<keyword evidence="11" id="KW-0547">Nucleotide-binding</keyword>
<feature type="binding site" evidence="11">
    <location>
        <begin position="307"/>
        <end position="310"/>
    </location>
    <ligand>
        <name>FAD</name>
        <dbReference type="ChEBI" id="CHEBI:57692"/>
    </ligand>
</feature>
<feature type="domain" description="FAD/NAD(P)-binding" evidence="15">
    <location>
        <begin position="3"/>
        <end position="316"/>
    </location>
</feature>
<dbReference type="InterPro" id="IPR004099">
    <property type="entry name" value="Pyr_nucl-diS_OxRdtase_dimer"/>
</dbReference>
<comment type="miscellaneous">
    <text evidence="13">The active site is a redox-active disulfide bond.</text>
</comment>
<comment type="subcellular location">
    <subcellularLocation>
        <location evidence="1">Cytoplasm</location>
    </subcellularLocation>
</comment>
<gene>
    <name evidence="16" type="primary">lpdA</name>
    <name evidence="16" type="ORF">SMC7_05510</name>
</gene>
<accession>A0A398CZA3</accession>
<dbReference type="Gene3D" id="3.50.50.60">
    <property type="entry name" value="FAD/NAD(P)-binding domain"/>
    <property type="match status" value="2"/>
</dbReference>
<organism evidence="16 17">
    <name type="scientific">Candidatus Cryosericum terrychapinii</name>
    <dbReference type="NCBI Taxonomy" id="2290919"/>
    <lineage>
        <taxon>Bacteria</taxon>
        <taxon>Pseudomonadati</taxon>
        <taxon>Caldisericota/Cryosericota group</taxon>
        <taxon>Candidatus Cryosericota</taxon>
        <taxon>Candidatus Cryosericia</taxon>
        <taxon>Candidatus Cryosericales</taxon>
        <taxon>Candidatus Cryosericaceae</taxon>
        <taxon>Candidatus Cryosericum</taxon>
    </lineage>
</organism>
<evidence type="ECO:0000259" key="15">
    <source>
        <dbReference type="Pfam" id="PF07992"/>
    </source>
</evidence>
<evidence type="ECO:0000259" key="14">
    <source>
        <dbReference type="Pfam" id="PF02852"/>
    </source>
</evidence>
<feature type="binding site" evidence="11">
    <location>
        <position position="195"/>
    </location>
    <ligand>
        <name>NAD(+)</name>
        <dbReference type="ChEBI" id="CHEBI:57540"/>
    </ligand>
</feature>
<dbReference type="EC" id="1.8.1.4" evidence="3 13"/>
<feature type="active site" description="Proton acceptor" evidence="10">
    <location>
        <position position="433"/>
    </location>
</feature>
<keyword evidence="6 11" id="KW-0274">FAD</keyword>
<dbReference type="PANTHER" id="PTHR22912:SF217">
    <property type="entry name" value="DIHYDROLIPOYL DEHYDROGENASE"/>
    <property type="match status" value="1"/>
</dbReference>
<comment type="caution">
    <text evidence="16">The sequence shown here is derived from an EMBL/GenBank/DDBJ whole genome shotgun (WGS) entry which is preliminary data.</text>
</comment>
<evidence type="ECO:0000256" key="13">
    <source>
        <dbReference type="RuleBase" id="RU003692"/>
    </source>
</evidence>
<evidence type="ECO:0000256" key="9">
    <source>
        <dbReference type="ARBA" id="ARBA00049187"/>
    </source>
</evidence>
<comment type="catalytic activity">
    <reaction evidence="9 13">
        <text>N(6)-[(R)-dihydrolipoyl]-L-lysyl-[protein] + NAD(+) = N(6)-[(R)-lipoyl]-L-lysyl-[protein] + NADH + H(+)</text>
        <dbReference type="Rhea" id="RHEA:15045"/>
        <dbReference type="Rhea" id="RHEA-COMP:10474"/>
        <dbReference type="Rhea" id="RHEA-COMP:10475"/>
        <dbReference type="ChEBI" id="CHEBI:15378"/>
        <dbReference type="ChEBI" id="CHEBI:57540"/>
        <dbReference type="ChEBI" id="CHEBI:57945"/>
        <dbReference type="ChEBI" id="CHEBI:83099"/>
        <dbReference type="ChEBI" id="CHEBI:83100"/>
        <dbReference type="EC" id="1.8.1.4"/>
    </reaction>
</comment>
<evidence type="ECO:0000256" key="7">
    <source>
        <dbReference type="ARBA" id="ARBA00023002"/>
    </source>
</evidence>
<feature type="binding site" evidence="11">
    <location>
        <begin position="137"/>
        <end position="139"/>
    </location>
    <ligand>
        <name>FAD</name>
        <dbReference type="ChEBI" id="CHEBI:57692"/>
    </ligand>
</feature>
<sequence>MVDVFIIGGGPGGYVAAIKAAQLGLSVALAEEADMGGVCTNWGCIPTKTMLASSKLFTRMHEARKFGLTADNVGVDFGAVMTRKDQVVVRLRKGIEYLMKKNNIQVYRSRATLKDPTHVCIDATSEVVEAKNVIIATGSSPIKFPPFTDPGIWTSDDVFRNREQPKELVVIGGGVIGVEMATFFGAIGTKVTIVELMPHILPVEDEDVALALTVTLKKRGITIITGATTQSLTPTEAGYSLTLDVNGATQEVHGDHVLLSIGRRSNVGPELKAAGITLSKKGIVVDDHMRTSVPGVYAVGDVKGTYMLAHVAEKEGVVAAENIAGHDTHMVYTAVPSVVFTDPEISVVGKREYELKTEGIPYKAGTFPVSASGKARTMEESIGFAKVLAHTETHEILGIALYCAEATDLVMESVLAIQFGMTAEKLLEAIHPHPTMTEMIMEATEGSIGLPLQL</sequence>
<feature type="disulfide bond" description="Redox-active" evidence="12">
    <location>
        <begin position="39"/>
        <end position="44"/>
    </location>
</feature>
<dbReference type="PRINTS" id="PR00368">
    <property type="entry name" value="FADPNR"/>
</dbReference>
<dbReference type="SUPFAM" id="SSF55424">
    <property type="entry name" value="FAD/NAD-linked reductases, dimerisation (C-terminal) domain"/>
    <property type="match status" value="1"/>
</dbReference>
<feature type="binding site" evidence="11">
    <location>
        <position position="301"/>
    </location>
    <ligand>
        <name>FAD</name>
        <dbReference type="ChEBI" id="CHEBI:57692"/>
    </ligand>
</feature>
<dbReference type="AlphaFoldDB" id="A0A398CZA3"/>
<feature type="binding site" evidence="11">
    <location>
        <position position="262"/>
    </location>
    <ligand>
        <name>NAD(+)</name>
        <dbReference type="ChEBI" id="CHEBI:57540"/>
    </ligand>
</feature>
<dbReference type="GO" id="GO:0006103">
    <property type="term" value="P:2-oxoglutarate metabolic process"/>
    <property type="evidence" value="ECO:0007669"/>
    <property type="project" value="TreeGrafter"/>
</dbReference>